<dbReference type="Proteomes" id="UP000186922">
    <property type="component" value="Unassembled WGS sequence"/>
</dbReference>
<reference evidence="3 4" key="1">
    <citation type="journal article" date="2016" name="Nat. Commun.">
        <title>Extremotolerant tardigrade genome and improved radiotolerance of human cultured cells by tardigrade-unique protein.</title>
        <authorList>
            <person name="Hashimoto T."/>
            <person name="Horikawa D.D."/>
            <person name="Saito Y."/>
            <person name="Kuwahara H."/>
            <person name="Kozuka-Hata H."/>
            <person name="Shin-I T."/>
            <person name="Minakuchi Y."/>
            <person name="Ohishi K."/>
            <person name="Motoyama A."/>
            <person name="Aizu T."/>
            <person name="Enomoto A."/>
            <person name="Kondo K."/>
            <person name="Tanaka S."/>
            <person name="Hara Y."/>
            <person name="Koshikawa S."/>
            <person name="Sagara H."/>
            <person name="Miura T."/>
            <person name="Yokobori S."/>
            <person name="Miyagawa K."/>
            <person name="Suzuki Y."/>
            <person name="Kubo T."/>
            <person name="Oyama M."/>
            <person name="Kohara Y."/>
            <person name="Fujiyama A."/>
            <person name="Arakawa K."/>
            <person name="Katayama T."/>
            <person name="Toyoda A."/>
            <person name="Kunieda T."/>
        </authorList>
    </citation>
    <scope>NUCLEOTIDE SEQUENCE [LARGE SCALE GENOMIC DNA]</scope>
    <source>
        <strain evidence="3 4">YOKOZUNA-1</strain>
    </source>
</reference>
<feature type="compositionally biased region" description="Acidic residues" evidence="1">
    <location>
        <begin position="258"/>
        <end position="268"/>
    </location>
</feature>
<dbReference type="SUPFAM" id="SSF140383">
    <property type="entry name" value="BSD domain-like"/>
    <property type="match status" value="1"/>
</dbReference>
<dbReference type="STRING" id="947166.A0A1D1VF64"/>
<dbReference type="InterPro" id="IPR051494">
    <property type="entry name" value="BSD_domain-containing"/>
</dbReference>
<dbReference type="EMBL" id="BDGG01000005">
    <property type="protein sequence ID" value="GAU99560.1"/>
    <property type="molecule type" value="Genomic_DNA"/>
</dbReference>
<evidence type="ECO:0000256" key="1">
    <source>
        <dbReference type="SAM" id="MobiDB-lite"/>
    </source>
</evidence>
<dbReference type="InterPro" id="IPR035925">
    <property type="entry name" value="BSD_dom_sf"/>
</dbReference>
<accession>A0A1D1VF64</accession>
<name>A0A1D1VF64_RAMVA</name>
<dbReference type="AlphaFoldDB" id="A0A1D1VF64"/>
<feature type="region of interest" description="Disordered" evidence="1">
    <location>
        <begin position="1"/>
        <end position="49"/>
    </location>
</feature>
<dbReference type="OrthoDB" id="73788at2759"/>
<evidence type="ECO:0000313" key="3">
    <source>
        <dbReference type="EMBL" id="GAU99560.1"/>
    </source>
</evidence>
<organism evidence="3 4">
    <name type="scientific">Ramazzottius varieornatus</name>
    <name type="common">Water bear</name>
    <name type="synonym">Tardigrade</name>
    <dbReference type="NCBI Taxonomy" id="947166"/>
    <lineage>
        <taxon>Eukaryota</taxon>
        <taxon>Metazoa</taxon>
        <taxon>Ecdysozoa</taxon>
        <taxon>Tardigrada</taxon>
        <taxon>Eutardigrada</taxon>
        <taxon>Parachela</taxon>
        <taxon>Hypsibioidea</taxon>
        <taxon>Ramazzottiidae</taxon>
        <taxon>Ramazzottius</taxon>
    </lineage>
</organism>
<dbReference type="PANTHER" id="PTHR16019">
    <property type="entry name" value="SYNAPSE-ASSOCIATED PROTEIN"/>
    <property type="match status" value="1"/>
</dbReference>
<protein>
    <recommendedName>
        <fullName evidence="2">BSD domain-containing protein</fullName>
    </recommendedName>
</protein>
<dbReference type="SMART" id="SM00751">
    <property type="entry name" value="BSD"/>
    <property type="match status" value="1"/>
</dbReference>
<feature type="compositionally biased region" description="Basic and acidic residues" evidence="1">
    <location>
        <begin position="18"/>
        <end position="34"/>
    </location>
</feature>
<gene>
    <name evidence="3" type="primary">RvY_10546-1</name>
    <name evidence="3" type="synonym">RvY_10546.1</name>
    <name evidence="3" type="ORF">RvY_10546</name>
</gene>
<sequence length="372" mass="40920">MMEGSNEVPENASPVSSKNKDDPVIAEVKPDPDAQQKTTVAAGSGNSSGSWSWGSFLQKATSDIVGKSTAMVEFMKRDLTEFTETMQKDTAIIMNDATQSLKDKITLEEANKAASVVKSGISSFFGTINASLSMFDETTTTGSELSVAAHQTRSQAKLSAIQTDINTFKREPSGRPEEFEAWLITFDIDKHRVEMNRILDTVDAVQESYDKLVPSVVTHTEFWQRYFYRVYQMEKEERRIQSLIVRSVASGDQTPADLDLDWGDELDDATNPGSLLDPSEVCSVVSNESFQMVNPEHMSDRDVGDLVMVEHGEPSSPDDDTSSGTLRKSTGHHKTESSSSKTSSIGDWDQDFEDPVGVSGTNSRDEKTPTPD</sequence>
<keyword evidence="4" id="KW-1185">Reference proteome</keyword>
<dbReference type="GO" id="GO:0005737">
    <property type="term" value="C:cytoplasm"/>
    <property type="evidence" value="ECO:0007669"/>
    <property type="project" value="TreeGrafter"/>
</dbReference>
<dbReference type="PANTHER" id="PTHR16019:SF5">
    <property type="entry name" value="BSD DOMAIN-CONTAINING PROTEIN 1"/>
    <property type="match status" value="1"/>
</dbReference>
<feature type="domain" description="BSD" evidence="2">
    <location>
        <begin position="182"/>
        <end position="234"/>
    </location>
</feature>
<evidence type="ECO:0000313" key="4">
    <source>
        <dbReference type="Proteomes" id="UP000186922"/>
    </source>
</evidence>
<dbReference type="PROSITE" id="PS50858">
    <property type="entry name" value="BSD"/>
    <property type="match status" value="1"/>
</dbReference>
<dbReference type="Pfam" id="PF03909">
    <property type="entry name" value="BSD"/>
    <property type="match status" value="1"/>
</dbReference>
<feature type="region of interest" description="Disordered" evidence="1">
    <location>
        <begin position="309"/>
        <end position="372"/>
    </location>
</feature>
<feature type="region of interest" description="Disordered" evidence="1">
    <location>
        <begin position="254"/>
        <end position="278"/>
    </location>
</feature>
<proteinExistence type="predicted"/>
<dbReference type="InterPro" id="IPR005607">
    <property type="entry name" value="BSD_dom"/>
</dbReference>
<dbReference type="Gene3D" id="1.10.3970.10">
    <property type="entry name" value="BSD domain"/>
    <property type="match status" value="1"/>
</dbReference>
<comment type="caution">
    <text evidence="3">The sequence shown here is derived from an EMBL/GenBank/DDBJ whole genome shotgun (WGS) entry which is preliminary data.</text>
</comment>
<evidence type="ECO:0000259" key="2">
    <source>
        <dbReference type="PROSITE" id="PS50858"/>
    </source>
</evidence>
<feature type="compositionally biased region" description="Basic and acidic residues" evidence="1">
    <location>
        <begin position="363"/>
        <end position="372"/>
    </location>
</feature>